<dbReference type="AlphaFoldDB" id="D4XEH9"/>
<feature type="domain" description="HTH cro/C1-type" evidence="1">
    <location>
        <begin position="37"/>
        <end position="88"/>
    </location>
</feature>
<dbReference type="eggNOG" id="COG1396">
    <property type="taxonomic scope" value="Bacteria"/>
</dbReference>
<dbReference type="CDD" id="cd00093">
    <property type="entry name" value="HTH_XRE"/>
    <property type="match status" value="1"/>
</dbReference>
<evidence type="ECO:0000313" key="2">
    <source>
        <dbReference type="EMBL" id="EFF74828.1"/>
    </source>
</evidence>
<protein>
    <submittedName>
        <fullName evidence="2">DNA-binding helix-turn-helix protein</fullName>
    </submittedName>
</protein>
<dbReference type="Gene3D" id="1.10.260.40">
    <property type="entry name" value="lambda repressor-like DNA-binding domains"/>
    <property type="match status" value="1"/>
</dbReference>
<dbReference type="PATRIC" id="fig|742159.3.peg.4886"/>
<evidence type="ECO:0000259" key="1">
    <source>
        <dbReference type="PROSITE" id="PS50943"/>
    </source>
</evidence>
<dbReference type="EMBL" id="ADMS01000089">
    <property type="protein sequence ID" value="EFF74828.1"/>
    <property type="molecule type" value="Genomic_DNA"/>
</dbReference>
<evidence type="ECO:0000313" key="3">
    <source>
        <dbReference type="Proteomes" id="UP000004510"/>
    </source>
</evidence>
<dbReference type="SUPFAM" id="SSF47413">
    <property type="entry name" value="lambda repressor-like DNA-binding domains"/>
    <property type="match status" value="1"/>
</dbReference>
<accession>D4XEH9</accession>
<sequence length="106" mass="11350">MTNTCNSDILLLSDLQVFIVHAKSHPLLTPGQLGSVLQAARKAQGLTQSALAIRIGLSQSRVSHLELHPHELSVEQLITWCSALGLELVVGMRGSVAVSAPTSEDW</sequence>
<dbReference type="InterPro" id="IPR010982">
    <property type="entry name" value="Lambda_DNA-bd_dom_sf"/>
</dbReference>
<dbReference type="PROSITE" id="PS50943">
    <property type="entry name" value="HTH_CROC1"/>
    <property type="match status" value="1"/>
</dbReference>
<comment type="caution">
    <text evidence="2">The sequence shown here is derived from an EMBL/GenBank/DDBJ whole genome shotgun (WGS) entry which is preliminary data.</text>
</comment>
<organism evidence="2 3">
    <name type="scientific">Achromobacter piechaudii ATCC 43553</name>
    <dbReference type="NCBI Taxonomy" id="742159"/>
    <lineage>
        <taxon>Bacteria</taxon>
        <taxon>Pseudomonadati</taxon>
        <taxon>Pseudomonadota</taxon>
        <taxon>Betaproteobacteria</taxon>
        <taxon>Burkholderiales</taxon>
        <taxon>Alcaligenaceae</taxon>
        <taxon>Achromobacter</taxon>
    </lineage>
</organism>
<dbReference type="Pfam" id="PF01381">
    <property type="entry name" value="HTH_3"/>
    <property type="match status" value="1"/>
</dbReference>
<dbReference type="SMART" id="SM00530">
    <property type="entry name" value="HTH_XRE"/>
    <property type="match status" value="1"/>
</dbReference>
<dbReference type="HOGENOM" id="CLU_066192_47_2_4"/>
<name>D4XEH9_9BURK</name>
<dbReference type="InterPro" id="IPR001387">
    <property type="entry name" value="Cro/C1-type_HTH"/>
</dbReference>
<dbReference type="GO" id="GO:0003677">
    <property type="term" value="F:DNA binding"/>
    <property type="evidence" value="ECO:0007669"/>
    <property type="project" value="UniProtKB-KW"/>
</dbReference>
<keyword evidence="2" id="KW-0238">DNA-binding</keyword>
<proteinExistence type="predicted"/>
<gene>
    <name evidence="2" type="primary">hipB</name>
    <name evidence="2" type="ORF">HMPREF0004_3876</name>
</gene>
<dbReference type="Proteomes" id="UP000004510">
    <property type="component" value="Unassembled WGS sequence"/>
</dbReference>
<reference evidence="3" key="1">
    <citation type="submission" date="2010-03" db="EMBL/GenBank/DDBJ databases">
        <title>Complete sequence of Mobiluncus curtisii ATCC 43063.</title>
        <authorList>
            <person name="Muzny D."/>
            <person name="Qin X."/>
            <person name="Deng J."/>
            <person name="Jiang H."/>
            <person name="Liu Y."/>
            <person name="Qu J."/>
            <person name="Song X.-Z."/>
            <person name="Zhang L."/>
            <person name="Thornton R."/>
            <person name="Coyle M."/>
            <person name="Francisco L."/>
            <person name="Jackson L."/>
            <person name="Javaid M."/>
            <person name="Korchina V."/>
            <person name="Kovar C."/>
            <person name="Mata R."/>
            <person name="Mathew T."/>
            <person name="Ngo R."/>
            <person name="Nguyen L."/>
            <person name="Nguyen N."/>
            <person name="Okwuonu G."/>
            <person name="Ongeri F."/>
            <person name="Pham C."/>
            <person name="Simmons D."/>
            <person name="Wilczek-Boney K."/>
            <person name="Hale W."/>
            <person name="Jakkamsetti A."/>
            <person name="Pham P."/>
            <person name="Ruth R."/>
            <person name="San Lucas F."/>
            <person name="Warren J."/>
            <person name="Zhang J."/>
            <person name="Zhao Z."/>
            <person name="Zhou C."/>
            <person name="Zhu D."/>
            <person name="Lee S."/>
            <person name="Bess C."/>
            <person name="Blankenburg K."/>
            <person name="Forbes L."/>
            <person name="Fu Q."/>
            <person name="Gubbala S."/>
            <person name="Hirani K."/>
            <person name="Jayaseelan J.C."/>
            <person name="Lara F."/>
            <person name="Munidasa M."/>
            <person name="Palculict T."/>
            <person name="Patil S."/>
            <person name="Pu L.-L."/>
            <person name="Saada N."/>
            <person name="Tang L."/>
            <person name="Weissenberger G."/>
            <person name="Zhu Y."/>
            <person name="Hemphill L."/>
            <person name="Shang Y."/>
            <person name="Youmans B."/>
            <person name="Ayvaz T."/>
            <person name="Ross M."/>
            <person name="Santibanez J."/>
            <person name="Aqrawi P."/>
            <person name="Gross S."/>
            <person name="Joshi V."/>
            <person name="Fowler G."/>
            <person name="Nazareth L."/>
            <person name="Reid J."/>
            <person name="Worley K."/>
            <person name="Petrosino J."/>
            <person name="Highlander S."/>
            <person name="Gibbs R."/>
            <person name="Gibbs R."/>
        </authorList>
    </citation>
    <scope>NUCLEOTIDE SEQUENCE [LARGE SCALE GENOMIC DNA]</scope>
    <source>
        <strain evidence="3">ATCC 43553</strain>
    </source>
</reference>